<dbReference type="InterPro" id="IPR036047">
    <property type="entry name" value="F-box-like_dom_sf"/>
</dbReference>
<sequence length="1460" mass="162579">MHCPQPHITSSSTTAASVAFDLKPAKRRGSYNCGRCGLPKKGHVCEVSPCNTTTLTSTPTSTPAAATNTETSSSAARPPHPHSARQPYSHLRRALDFDDVDIRCDTTQHDLDGYDNPFPGRDPDPDSEIVSGGLPVGCLWEILRRLPPVGLLAAGSVCKGWRETTKRLWRAVEELRLLVRPEAQLRFIGSVLQKCPGLINLSLKVESDVDATMLACIAFSCPNLESMEISTSDAAVNRITGDELGRFVADKRCLVSLKMEGCSNLGSFVLSSSSLSTLWLSDLYSLSKTVLNCPNLKEISLEFSRQENDSTDLITLVDAMGSCPRLQNIHIASVRLSHAVVLSLTAANLRGLRMLSLVLGSEITDASVAAIASSYSKLELLDLSGYVLLSSITDSGIGMICNVFPNTLSRLLLALCPNITSSGIQFAAAQLPLLELMDCGMTICDIDSQNSPGNDEPPNVLNSKLHLMYQKLIIKHSRLKKLSLWGCSGLDALCLSCPELNDLNLNSCKNLHPEKLLLQCPSLRNVHASGCNESLIGCIKSQLSESLASVENHIPRKRMADGSKRIQAPNCGSQQMKVILRKDGCLAAISERPVDFIDDNKWNEMDGNAMANFHLALADEVLSSIEEKKTAKEIWDHLTKLYEATSLHNKFFLKRKLYTLRMLESTSVTEHLNTLNTLFSQLTSLSCKIGEQECAELLLQSLPDSYDQLIINLTNSNVTSLVFDDVAAAVLQEENQHQQNMAKAAVTNRSKSRSKKNLKCSNCGKKGHLKKDSLSLNKNFNPKGNTANTLDDGDALCCEASTTVEGSVYSCNDHALEIIGMGTIKLKIYDGTIKVVQDVFIGLKGEKIAGNLYMLKGGTLLEEEASVASCSSDSAMLLHQKLGHMSEQGMKVLVEQKLLSGLTKVSLTLCEHCITSKQHRLKFNTSNSRGKSVLELVHSDVWQAPVTSLGGAKYFVSFIDDYSRRCWVYPIKKKAPSTAIELKTPMEMWTGKPTGYSNLHVFGSIVYVMYNSQEISNLDPKSRKYKFLGYADGVKGYRVWNLIARKVIISRDVIFVEDKLQRKEEDGNAEKSETTQIHMEKEFEQGDSFKAEPAHDEQEPESSEAPTTRQSDRVRRRHNWHSDYIIEGNIAYCLLTEYGEPSTYQETINNLDASLWMMAMQEEIEALHKNNTWDLVPLPQGRKPIGNKWESNEMVTIKLRGIVQDWWSKDMLKKKASRCWYKRFDSFIMCLGYNRLNADPCAYFKRSGDNDFVILLFMSPSSEEEMMEMSRVPYVSVVGSLMFVIICTRPDITQAVRVVSRRSNLFINGYVDSDYAEDLDKRKSTTRYVFKVASGAVSWVSKLQSVVATSTTEAEYVAATQASKEAIWLKMLLEELGHKKEYVSLFCDSQSALHLARNPSFHSRTKNIRVQYHFIREKVEEGTVDMHKIHTKDNIADFMTKAINDDKFTWCRSSCGLSET</sequence>
<dbReference type="FunFam" id="3.80.10.10:FF:002366">
    <property type="entry name" value="Uncharacterized protein"/>
    <property type="match status" value="1"/>
</dbReference>
<feature type="domain" description="Retroviral polymerase SH3-like" evidence="4">
    <location>
        <begin position="1004"/>
        <end position="1065"/>
    </location>
</feature>
<proteinExistence type="predicted"/>
<comment type="caution">
    <text evidence="5">The sequence shown here is derived from an EMBL/GenBank/DDBJ whole genome shotgun (WGS) entry which is preliminary data.</text>
</comment>
<evidence type="ECO:0000259" key="3">
    <source>
        <dbReference type="Pfam" id="PF13976"/>
    </source>
</evidence>
<evidence type="ECO:0000256" key="1">
    <source>
        <dbReference type="SAM" id="MobiDB-lite"/>
    </source>
</evidence>
<gene>
    <name evidence="5" type="ORF">F3Y22_tig00112285pilonHSYRG00399</name>
</gene>
<reference evidence="5" key="1">
    <citation type="submission" date="2019-09" db="EMBL/GenBank/DDBJ databases">
        <title>Draft genome information of white flower Hibiscus syriacus.</title>
        <authorList>
            <person name="Kim Y.-M."/>
        </authorList>
    </citation>
    <scope>NUCLEOTIDE SEQUENCE [LARGE SCALE GENOMIC DNA]</scope>
    <source>
        <strain evidence="5">YM2019G1</strain>
    </source>
</reference>
<dbReference type="Gene3D" id="3.80.10.10">
    <property type="entry name" value="Ribonuclease Inhibitor"/>
    <property type="match status" value="3"/>
</dbReference>
<dbReference type="InterPro" id="IPR057670">
    <property type="entry name" value="SH3_retrovirus"/>
</dbReference>
<dbReference type="InterPro" id="IPR032675">
    <property type="entry name" value="LRR_dom_sf"/>
</dbReference>
<evidence type="ECO:0000313" key="5">
    <source>
        <dbReference type="EMBL" id="KAE8668817.1"/>
    </source>
</evidence>
<feature type="compositionally biased region" description="Low complexity" evidence="1">
    <location>
        <begin position="52"/>
        <end position="77"/>
    </location>
</feature>
<protein>
    <submittedName>
        <fullName evidence="5">F-box/LRR-repeat protein 17</fullName>
    </submittedName>
</protein>
<keyword evidence="6" id="KW-1185">Reference proteome</keyword>
<organism evidence="5 6">
    <name type="scientific">Hibiscus syriacus</name>
    <name type="common">Rose of Sharon</name>
    <dbReference type="NCBI Taxonomy" id="106335"/>
    <lineage>
        <taxon>Eukaryota</taxon>
        <taxon>Viridiplantae</taxon>
        <taxon>Streptophyta</taxon>
        <taxon>Embryophyta</taxon>
        <taxon>Tracheophyta</taxon>
        <taxon>Spermatophyta</taxon>
        <taxon>Magnoliopsida</taxon>
        <taxon>eudicotyledons</taxon>
        <taxon>Gunneridae</taxon>
        <taxon>Pentapetalae</taxon>
        <taxon>rosids</taxon>
        <taxon>malvids</taxon>
        <taxon>Malvales</taxon>
        <taxon>Malvaceae</taxon>
        <taxon>Malvoideae</taxon>
        <taxon>Hibiscus</taxon>
    </lineage>
</organism>
<feature type="region of interest" description="Disordered" evidence="1">
    <location>
        <begin position="1089"/>
        <end position="1115"/>
    </location>
</feature>
<evidence type="ECO:0000259" key="4">
    <source>
        <dbReference type="Pfam" id="PF25597"/>
    </source>
</evidence>
<dbReference type="GO" id="GO:0003676">
    <property type="term" value="F:nucleic acid binding"/>
    <property type="evidence" value="ECO:0007669"/>
    <property type="project" value="InterPro"/>
</dbReference>
<dbReference type="InterPro" id="IPR025724">
    <property type="entry name" value="GAG-pre-integrase_dom"/>
</dbReference>
<accession>A0A6A2YA44</accession>
<dbReference type="Gene3D" id="1.20.1280.50">
    <property type="match status" value="1"/>
</dbReference>
<dbReference type="EMBL" id="VEPZ02001542">
    <property type="protein sequence ID" value="KAE8668817.1"/>
    <property type="molecule type" value="Genomic_DNA"/>
</dbReference>
<feature type="region of interest" description="Disordered" evidence="1">
    <location>
        <begin position="52"/>
        <end position="87"/>
    </location>
</feature>
<dbReference type="SUPFAM" id="SSF81383">
    <property type="entry name" value="F-box domain"/>
    <property type="match status" value="1"/>
</dbReference>
<dbReference type="SUPFAM" id="SSF53098">
    <property type="entry name" value="Ribonuclease H-like"/>
    <property type="match status" value="1"/>
</dbReference>
<dbReference type="PANTHER" id="PTHR11439">
    <property type="entry name" value="GAG-POL-RELATED RETROTRANSPOSON"/>
    <property type="match status" value="1"/>
</dbReference>
<dbReference type="PANTHER" id="PTHR11439:SF491">
    <property type="entry name" value="INTEGRASE CATALYTIC DOMAIN-CONTAINING PROTEIN"/>
    <property type="match status" value="1"/>
</dbReference>
<feature type="domain" description="F-box" evidence="2">
    <location>
        <begin position="134"/>
        <end position="171"/>
    </location>
</feature>
<dbReference type="InterPro" id="IPR001810">
    <property type="entry name" value="F-box_dom"/>
</dbReference>
<name>A0A6A2YA44_HIBSY</name>
<dbReference type="Pfam" id="PF13976">
    <property type="entry name" value="gag_pre-integrs"/>
    <property type="match status" value="1"/>
</dbReference>
<dbReference type="Gene3D" id="3.30.420.10">
    <property type="entry name" value="Ribonuclease H-like superfamily/Ribonuclease H"/>
    <property type="match status" value="1"/>
</dbReference>
<dbReference type="SUPFAM" id="SSF52047">
    <property type="entry name" value="RNI-like"/>
    <property type="match status" value="2"/>
</dbReference>
<dbReference type="Proteomes" id="UP000436088">
    <property type="component" value="Unassembled WGS sequence"/>
</dbReference>
<evidence type="ECO:0000313" key="6">
    <source>
        <dbReference type="Proteomes" id="UP000436088"/>
    </source>
</evidence>
<dbReference type="InterPro" id="IPR012337">
    <property type="entry name" value="RNaseH-like_sf"/>
</dbReference>
<dbReference type="InterPro" id="IPR036397">
    <property type="entry name" value="RNaseH_sf"/>
</dbReference>
<evidence type="ECO:0000259" key="2">
    <source>
        <dbReference type="Pfam" id="PF12937"/>
    </source>
</evidence>
<dbReference type="Pfam" id="PF12937">
    <property type="entry name" value="F-box-like"/>
    <property type="match status" value="1"/>
</dbReference>
<dbReference type="Pfam" id="PF14223">
    <property type="entry name" value="Retrotran_gag_2"/>
    <property type="match status" value="1"/>
</dbReference>
<feature type="domain" description="GAG-pre-integrase" evidence="3">
    <location>
        <begin position="851"/>
        <end position="918"/>
    </location>
</feature>
<dbReference type="Pfam" id="PF25597">
    <property type="entry name" value="SH3_retrovirus"/>
    <property type="match status" value="1"/>
</dbReference>
<dbReference type="CDD" id="cd09917">
    <property type="entry name" value="F-box_SF"/>
    <property type="match status" value="1"/>
</dbReference>
<dbReference type="CDD" id="cd09272">
    <property type="entry name" value="RNase_HI_RT_Ty1"/>
    <property type="match status" value="1"/>
</dbReference>